<evidence type="ECO:0000313" key="2">
    <source>
        <dbReference type="EnsemblPlants" id="Ma10_p04600.1"/>
    </source>
</evidence>
<reference evidence="2" key="2">
    <citation type="submission" date="2021-05" db="UniProtKB">
        <authorList>
            <consortium name="EnsemblPlants"/>
        </authorList>
    </citation>
    <scope>IDENTIFICATION</scope>
    <source>
        <strain evidence="2">subsp. malaccensis</strain>
    </source>
</reference>
<gene>
    <name evidence="1" type="ORF">GSMUA_308980.1</name>
</gene>
<dbReference type="EMBL" id="HG996476">
    <property type="protein sequence ID" value="CAG1852672.1"/>
    <property type="molecule type" value="Genomic_DNA"/>
</dbReference>
<evidence type="ECO:0000313" key="1">
    <source>
        <dbReference type="EMBL" id="CAG1852672.1"/>
    </source>
</evidence>
<protein>
    <submittedName>
        <fullName evidence="1">(wild Malaysian banana) hypothetical protein</fullName>
    </submittedName>
</protein>
<organism evidence="2 3">
    <name type="scientific">Musa acuminata subsp. malaccensis</name>
    <name type="common">Wild banana</name>
    <name type="synonym">Musa malaccensis</name>
    <dbReference type="NCBI Taxonomy" id="214687"/>
    <lineage>
        <taxon>Eukaryota</taxon>
        <taxon>Viridiplantae</taxon>
        <taxon>Streptophyta</taxon>
        <taxon>Embryophyta</taxon>
        <taxon>Tracheophyta</taxon>
        <taxon>Spermatophyta</taxon>
        <taxon>Magnoliopsida</taxon>
        <taxon>Liliopsida</taxon>
        <taxon>Zingiberales</taxon>
        <taxon>Musaceae</taxon>
        <taxon>Musa</taxon>
    </lineage>
</organism>
<proteinExistence type="predicted"/>
<dbReference type="Gene3D" id="3.40.50.1820">
    <property type="entry name" value="alpha/beta hydrolase"/>
    <property type="match status" value="1"/>
</dbReference>
<dbReference type="PANTHER" id="PTHR45763">
    <property type="entry name" value="HYDROLASE, ALPHA/BETA FOLD FAMILY PROTEIN, EXPRESSED-RELATED"/>
    <property type="match status" value="1"/>
</dbReference>
<evidence type="ECO:0000313" key="3">
    <source>
        <dbReference type="Proteomes" id="UP000012960"/>
    </source>
</evidence>
<dbReference type="EnsemblPlants" id="Ma10_t04600.1">
    <property type="protein sequence ID" value="Ma10_p04600.1"/>
    <property type="gene ID" value="Ma10_g04600"/>
</dbReference>
<dbReference type="Gramene" id="Ma10_t04600.1">
    <property type="protein sequence ID" value="Ma10_p04600.1"/>
    <property type="gene ID" value="Ma10_g04600"/>
</dbReference>
<accession>A0A804KSL2</accession>
<dbReference type="InterPro" id="IPR029058">
    <property type="entry name" value="AB_hydrolase_fold"/>
</dbReference>
<name>A0A804KSL2_MUSAM</name>
<dbReference type="SUPFAM" id="SSF53474">
    <property type="entry name" value="alpha/beta-Hydrolases"/>
    <property type="match status" value="1"/>
</dbReference>
<dbReference type="AlphaFoldDB" id="A0A804KSL2"/>
<dbReference type="Proteomes" id="UP000012960">
    <property type="component" value="Unplaced"/>
</dbReference>
<dbReference type="OMA" id="NIAFANW"/>
<keyword evidence="3" id="KW-1185">Reference proteome</keyword>
<sequence length="141" mass="16037">MSPSMSHHATARSAGEALPRGIPRYVLSRKARDSVVPHFWGGSRAKGVFESLHRDLMVAFSNWEFDPMNTSNPFPNNEGSVHKWQGYKDKLVQVELQRYLAQKLAWIQYHESPEGGHFFMCVDHWGDAILKALLHSDDTST</sequence>
<dbReference type="OrthoDB" id="294702at2759"/>
<reference evidence="1" key="1">
    <citation type="submission" date="2021-03" db="EMBL/GenBank/DDBJ databases">
        <authorList>
            <consortium name="Genoscope - CEA"/>
            <person name="William W."/>
        </authorList>
    </citation>
    <scope>NUCLEOTIDE SEQUENCE</scope>
    <source>
        <strain evidence="1">Doubled-haploid Pahang</strain>
    </source>
</reference>
<dbReference type="PANTHER" id="PTHR45763:SF63">
    <property type="entry name" value="ALPHA_BETA FOLD FAMILY PROTEIN, PUTATIVE, EXPRESSED-RELATED"/>
    <property type="match status" value="1"/>
</dbReference>
<dbReference type="InParanoid" id="A0A804KSL2"/>